<dbReference type="GO" id="GO:0004497">
    <property type="term" value="F:monooxygenase activity"/>
    <property type="evidence" value="ECO:0007669"/>
    <property type="project" value="InterPro"/>
</dbReference>
<accession>A0A2N0P964</accession>
<reference evidence="7 8" key="1">
    <citation type="submission" date="2016-04" db="EMBL/GenBank/DDBJ databases">
        <title>Genome analyses suggest a sexual origin of heterokaryosis in a supposedly ancient asexual fungus.</title>
        <authorList>
            <person name="Ropars J."/>
            <person name="Sedzielewska K."/>
            <person name="Noel J."/>
            <person name="Charron P."/>
            <person name="Farinelli L."/>
            <person name="Marton T."/>
            <person name="Kruger M."/>
            <person name="Pelin A."/>
            <person name="Brachmann A."/>
            <person name="Corradi N."/>
        </authorList>
    </citation>
    <scope>NUCLEOTIDE SEQUENCE [LARGE SCALE GENOMIC DNA]</scope>
    <source>
        <strain evidence="7 8">A5</strain>
    </source>
</reference>
<dbReference type="SUPFAM" id="SSF48264">
    <property type="entry name" value="Cytochrome P450"/>
    <property type="match status" value="1"/>
</dbReference>
<dbReference type="GO" id="GO:0004822">
    <property type="term" value="F:isoleucine-tRNA ligase activity"/>
    <property type="evidence" value="ECO:0007669"/>
    <property type="project" value="TreeGrafter"/>
</dbReference>
<dbReference type="GO" id="GO:0020037">
    <property type="term" value="F:heme binding"/>
    <property type="evidence" value="ECO:0007669"/>
    <property type="project" value="InterPro"/>
</dbReference>
<proteinExistence type="predicted"/>
<dbReference type="VEuPathDB" id="FungiDB:FUN_006267"/>
<dbReference type="InterPro" id="IPR002300">
    <property type="entry name" value="aa-tRNA-synth_Ia"/>
</dbReference>
<dbReference type="InterPro" id="IPR014729">
    <property type="entry name" value="Rossmann-like_a/b/a_fold"/>
</dbReference>
<dbReference type="Pfam" id="PF00133">
    <property type="entry name" value="tRNA-synt_1"/>
    <property type="match status" value="1"/>
</dbReference>
<dbReference type="VEuPathDB" id="FungiDB:RhiirA1_352210"/>
<dbReference type="InterPro" id="IPR050081">
    <property type="entry name" value="Ile-tRNA_ligase"/>
</dbReference>
<reference evidence="7 8" key="2">
    <citation type="submission" date="2017-09" db="EMBL/GenBank/DDBJ databases">
        <title>Extensive intraspecific genome diversity in a model arbuscular mycorrhizal fungus.</title>
        <authorList>
            <person name="Chen E.C."/>
            <person name="Morin E."/>
            <person name="Beaudet D."/>
            <person name="Noel J."/>
            <person name="Ndikumana S."/>
            <person name="Charron P."/>
            <person name="St-Onge C."/>
            <person name="Giorgi J."/>
            <person name="Grigoriev I.V."/>
            <person name="Roux C."/>
            <person name="Martin F.M."/>
            <person name="Corradi N."/>
        </authorList>
    </citation>
    <scope>NUCLEOTIDE SEQUENCE [LARGE SCALE GENOMIC DNA]</scope>
    <source>
        <strain evidence="7 8">A5</strain>
    </source>
</reference>
<dbReference type="GO" id="GO:0005506">
    <property type="term" value="F:iron ion binding"/>
    <property type="evidence" value="ECO:0007669"/>
    <property type="project" value="InterPro"/>
</dbReference>
<keyword evidence="5" id="KW-0030">Aminoacyl-tRNA synthetase</keyword>
<dbReference type="GO" id="GO:0016705">
    <property type="term" value="F:oxidoreductase activity, acting on paired donors, with incorporation or reduction of molecular oxygen"/>
    <property type="evidence" value="ECO:0007669"/>
    <property type="project" value="InterPro"/>
</dbReference>
<dbReference type="EMBL" id="LLXJ01001197">
    <property type="protein sequence ID" value="PKC03368.1"/>
    <property type="molecule type" value="Genomic_DNA"/>
</dbReference>
<dbReference type="GO" id="GO:0005524">
    <property type="term" value="F:ATP binding"/>
    <property type="evidence" value="ECO:0007669"/>
    <property type="project" value="UniProtKB-KW"/>
</dbReference>
<evidence type="ECO:0000256" key="3">
    <source>
        <dbReference type="ARBA" id="ARBA00022840"/>
    </source>
</evidence>
<evidence type="ECO:0000256" key="5">
    <source>
        <dbReference type="ARBA" id="ARBA00023146"/>
    </source>
</evidence>
<sequence>MSFASPCRRNLVNKNTDIKQLRNEMVNFFVAGYETASMSLSVSCKISIKKCKKKARDEVISVFCNDTNTIPSSDQLKVFVSAIVKEILMNPSIGTIITFRNLKKPIKIGRNRQGSKDLHKWQIENNPKETFILHDGPPYAIGSLHIVLHGYKVKMRLSIELKALKELRGIDKSSFTPLQIRDVAKKSALEALGIQRKEFINNEYEVRQLQQLIGTTYIHPIKEKQYKIIDVYHITKESGTAPDHGMEDYEACKKFDIPTFCPVDEFGIFTLEVGEPTFEAQYRLEQFTLSRSEWCISHRRSWGVPIPIFYESETDVPLWMVEA</sequence>
<dbReference type="Gene3D" id="1.10.630.10">
    <property type="entry name" value="Cytochrome P450"/>
    <property type="match status" value="1"/>
</dbReference>
<dbReference type="SUPFAM" id="SSF50677">
    <property type="entry name" value="ValRS/IleRS/LeuRS editing domain"/>
    <property type="match status" value="1"/>
</dbReference>
<dbReference type="PANTHER" id="PTHR42765:SF1">
    <property type="entry name" value="ISOLEUCINE--TRNA LIGASE, MITOCHONDRIAL"/>
    <property type="match status" value="1"/>
</dbReference>
<name>A0A2N0P964_9GLOM</name>
<evidence type="ECO:0000256" key="2">
    <source>
        <dbReference type="ARBA" id="ARBA00022741"/>
    </source>
</evidence>
<evidence type="ECO:0000313" key="7">
    <source>
        <dbReference type="EMBL" id="PKC03368.1"/>
    </source>
</evidence>
<gene>
    <name evidence="7" type="ORF">RhiirA5_423864</name>
</gene>
<organism evidence="7 8">
    <name type="scientific">Rhizophagus irregularis</name>
    <dbReference type="NCBI Taxonomy" id="588596"/>
    <lineage>
        <taxon>Eukaryota</taxon>
        <taxon>Fungi</taxon>
        <taxon>Fungi incertae sedis</taxon>
        <taxon>Mucoromycota</taxon>
        <taxon>Glomeromycotina</taxon>
        <taxon>Glomeromycetes</taxon>
        <taxon>Glomerales</taxon>
        <taxon>Glomeraceae</taxon>
        <taxon>Rhizophagus</taxon>
    </lineage>
</organism>
<protein>
    <recommendedName>
        <fullName evidence="6">Aminoacyl-tRNA synthetase class Ia domain-containing protein</fullName>
    </recommendedName>
</protein>
<keyword evidence="4" id="KW-0648">Protein biosynthesis</keyword>
<dbReference type="InterPro" id="IPR036396">
    <property type="entry name" value="Cyt_P450_sf"/>
</dbReference>
<dbReference type="VEuPathDB" id="FungiDB:RhiirFUN_010083"/>
<dbReference type="GO" id="GO:0006428">
    <property type="term" value="P:isoleucyl-tRNA aminoacylation"/>
    <property type="evidence" value="ECO:0007669"/>
    <property type="project" value="TreeGrafter"/>
</dbReference>
<dbReference type="PANTHER" id="PTHR42765">
    <property type="entry name" value="SOLEUCYL-TRNA SYNTHETASE"/>
    <property type="match status" value="1"/>
</dbReference>
<dbReference type="Gene3D" id="3.40.50.620">
    <property type="entry name" value="HUPs"/>
    <property type="match status" value="1"/>
</dbReference>
<feature type="domain" description="Aminoacyl-tRNA synthetase class Ia" evidence="6">
    <location>
        <begin position="282"/>
        <end position="315"/>
    </location>
</feature>
<comment type="caution">
    <text evidence="7">The sequence shown here is derived from an EMBL/GenBank/DDBJ whole genome shotgun (WGS) entry which is preliminary data.</text>
</comment>
<keyword evidence="3" id="KW-0067">ATP-binding</keyword>
<dbReference type="Proteomes" id="UP000232722">
    <property type="component" value="Unassembled WGS sequence"/>
</dbReference>
<dbReference type="AlphaFoldDB" id="A0A2N0P964"/>
<dbReference type="Gene3D" id="3.90.740.10">
    <property type="entry name" value="Valyl/Leucyl/Isoleucyl-tRNA synthetase, editing domain"/>
    <property type="match status" value="1"/>
</dbReference>
<keyword evidence="1" id="KW-0436">Ligase</keyword>
<dbReference type="SUPFAM" id="SSF52374">
    <property type="entry name" value="Nucleotidylyl transferase"/>
    <property type="match status" value="1"/>
</dbReference>
<dbReference type="InterPro" id="IPR009008">
    <property type="entry name" value="Val/Leu/Ile-tRNA-synth_edit"/>
</dbReference>
<evidence type="ECO:0000256" key="1">
    <source>
        <dbReference type="ARBA" id="ARBA00022598"/>
    </source>
</evidence>
<dbReference type="GO" id="GO:0005739">
    <property type="term" value="C:mitochondrion"/>
    <property type="evidence" value="ECO:0007669"/>
    <property type="project" value="TreeGrafter"/>
</dbReference>
<evidence type="ECO:0000259" key="6">
    <source>
        <dbReference type="Pfam" id="PF00133"/>
    </source>
</evidence>
<dbReference type="GO" id="GO:0002161">
    <property type="term" value="F:aminoacyl-tRNA deacylase activity"/>
    <property type="evidence" value="ECO:0007669"/>
    <property type="project" value="InterPro"/>
</dbReference>
<evidence type="ECO:0000313" key="8">
    <source>
        <dbReference type="Proteomes" id="UP000232722"/>
    </source>
</evidence>
<evidence type="ECO:0000256" key="4">
    <source>
        <dbReference type="ARBA" id="ARBA00022917"/>
    </source>
</evidence>
<dbReference type="GO" id="GO:0032543">
    <property type="term" value="P:mitochondrial translation"/>
    <property type="evidence" value="ECO:0007669"/>
    <property type="project" value="TreeGrafter"/>
</dbReference>
<keyword evidence="2" id="KW-0547">Nucleotide-binding</keyword>